<evidence type="ECO:0000313" key="2">
    <source>
        <dbReference type="EMBL" id="KKM95504.1"/>
    </source>
</evidence>
<protein>
    <submittedName>
        <fullName evidence="2">Uncharacterized protein</fullName>
    </submittedName>
</protein>
<sequence>MNKLQTEERDKAEKHLNAVIKFSDKAIKKERLETAKETKISNIALGILLKSLVKKGLMHSPSSGQYLLIEGGKVSNLELSKLKLKGQRKIVYDAIIKGTTTLTEVIDSTGIVRGSVSTAIRRLEAEGLIIHVRHGEYTLPKEDNSNEESGKSPEKSLHDLEDKTEYNFGERD</sequence>
<dbReference type="Gene3D" id="1.10.10.10">
    <property type="entry name" value="Winged helix-like DNA-binding domain superfamily/Winged helix DNA-binding domain"/>
    <property type="match status" value="1"/>
</dbReference>
<dbReference type="InterPro" id="IPR036388">
    <property type="entry name" value="WH-like_DNA-bd_sf"/>
</dbReference>
<accession>A0A0F9LKD7</accession>
<dbReference type="AlphaFoldDB" id="A0A0F9LKD7"/>
<feature type="region of interest" description="Disordered" evidence="1">
    <location>
        <begin position="139"/>
        <end position="172"/>
    </location>
</feature>
<gene>
    <name evidence="2" type="ORF">LCGC14_1187590</name>
</gene>
<dbReference type="EMBL" id="LAZR01006001">
    <property type="protein sequence ID" value="KKM95504.1"/>
    <property type="molecule type" value="Genomic_DNA"/>
</dbReference>
<dbReference type="InterPro" id="IPR036390">
    <property type="entry name" value="WH_DNA-bd_sf"/>
</dbReference>
<name>A0A0F9LKD7_9ZZZZ</name>
<comment type="caution">
    <text evidence="2">The sequence shown here is derived from an EMBL/GenBank/DDBJ whole genome shotgun (WGS) entry which is preliminary data.</text>
</comment>
<evidence type="ECO:0000256" key="1">
    <source>
        <dbReference type="SAM" id="MobiDB-lite"/>
    </source>
</evidence>
<dbReference type="SUPFAM" id="SSF46785">
    <property type="entry name" value="Winged helix' DNA-binding domain"/>
    <property type="match status" value="1"/>
</dbReference>
<proteinExistence type="predicted"/>
<organism evidence="2">
    <name type="scientific">marine sediment metagenome</name>
    <dbReference type="NCBI Taxonomy" id="412755"/>
    <lineage>
        <taxon>unclassified sequences</taxon>
        <taxon>metagenomes</taxon>
        <taxon>ecological metagenomes</taxon>
    </lineage>
</organism>
<reference evidence="2" key="1">
    <citation type="journal article" date="2015" name="Nature">
        <title>Complex archaea that bridge the gap between prokaryotes and eukaryotes.</title>
        <authorList>
            <person name="Spang A."/>
            <person name="Saw J.H."/>
            <person name="Jorgensen S.L."/>
            <person name="Zaremba-Niedzwiedzka K."/>
            <person name="Martijn J."/>
            <person name="Lind A.E."/>
            <person name="van Eijk R."/>
            <person name="Schleper C."/>
            <person name="Guy L."/>
            <person name="Ettema T.J."/>
        </authorList>
    </citation>
    <scope>NUCLEOTIDE SEQUENCE</scope>
</reference>